<protein>
    <submittedName>
        <fullName evidence="2">Uncharacterized protein</fullName>
    </submittedName>
</protein>
<comment type="caution">
    <text evidence="2">The sequence shown here is derived from an EMBL/GenBank/DDBJ whole genome shotgun (WGS) entry which is preliminary data.</text>
</comment>
<reference evidence="2" key="1">
    <citation type="submission" date="2022-07" db="EMBL/GenBank/DDBJ databases">
        <authorList>
            <person name="Macas J."/>
            <person name="Novak P."/>
            <person name="Neumann P."/>
        </authorList>
    </citation>
    <scope>NUCLEOTIDE SEQUENCE</scope>
</reference>
<feature type="region of interest" description="Disordered" evidence="1">
    <location>
        <begin position="1"/>
        <end position="70"/>
    </location>
</feature>
<evidence type="ECO:0000256" key="1">
    <source>
        <dbReference type="SAM" id="MobiDB-lite"/>
    </source>
</evidence>
<dbReference type="OrthoDB" id="10436552at2759"/>
<evidence type="ECO:0000313" key="3">
    <source>
        <dbReference type="Proteomes" id="UP001152484"/>
    </source>
</evidence>
<keyword evidence="3" id="KW-1185">Reference proteome</keyword>
<feature type="compositionally biased region" description="Polar residues" evidence="1">
    <location>
        <begin position="29"/>
        <end position="38"/>
    </location>
</feature>
<proteinExistence type="predicted"/>
<name>A0A9P0Z8A3_CUSEU</name>
<sequence>MALTLLQPLGARRHRQPRLPPHPRRQLPNLHNPQSLPNHHSRLPHPPPGEASDQLPPRRRRLGLERRAAPSFFRPESAVGVSRKRRHNFDHLIRLYQTLNRSKL</sequence>
<evidence type="ECO:0000313" key="2">
    <source>
        <dbReference type="EMBL" id="CAH9090605.1"/>
    </source>
</evidence>
<dbReference type="EMBL" id="CAMAPE010000025">
    <property type="protein sequence ID" value="CAH9090605.1"/>
    <property type="molecule type" value="Genomic_DNA"/>
</dbReference>
<dbReference type="Proteomes" id="UP001152484">
    <property type="component" value="Unassembled WGS sequence"/>
</dbReference>
<gene>
    <name evidence="2" type="ORF">CEURO_LOCUS11272</name>
</gene>
<accession>A0A9P0Z8A3</accession>
<feature type="compositionally biased region" description="Basic residues" evidence="1">
    <location>
        <begin position="11"/>
        <end position="25"/>
    </location>
</feature>
<organism evidence="2 3">
    <name type="scientific">Cuscuta europaea</name>
    <name type="common">European dodder</name>
    <dbReference type="NCBI Taxonomy" id="41803"/>
    <lineage>
        <taxon>Eukaryota</taxon>
        <taxon>Viridiplantae</taxon>
        <taxon>Streptophyta</taxon>
        <taxon>Embryophyta</taxon>
        <taxon>Tracheophyta</taxon>
        <taxon>Spermatophyta</taxon>
        <taxon>Magnoliopsida</taxon>
        <taxon>eudicotyledons</taxon>
        <taxon>Gunneridae</taxon>
        <taxon>Pentapetalae</taxon>
        <taxon>asterids</taxon>
        <taxon>lamiids</taxon>
        <taxon>Solanales</taxon>
        <taxon>Convolvulaceae</taxon>
        <taxon>Cuscuteae</taxon>
        <taxon>Cuscuta</taxon>
        <taxon>Cuscuta subgen. Cuscuta</taxon>
    </lineage>
</organism>
<dbReference type="AlphaFoldDB" id="A0A9P0Z8A3"/>